<gene>
    <name evidence="2" type="ORF">CA13_66320</name>
</gene>
<organism evidence="2 3">
    <name type="scientific">Novipirellula herctigrandis</name>
    <dbReference type="NCBI Taxonomy" id="2527986"/>
    <lineage>
        <taxon>Bacteria</taxon>
        <taxon>Pseudomonadati</taxon>
        <taxon>Planctomycetota</taxon>
        <taxon>Planctomycetia</taxon>
        <taxon>Pirellulales</taxon>
        <taxon>Pirellulaceae</taxon>
        <taxon>Novipirellula</taxon>
    </lineage>
</organism>
<protein>
    <submittedName>
        <fullName evidence="2">Uncharacterized protein</fullName>
    </submittedName>
</protein>
<name>A0A5C5ZDB6_9BACT</name>
<reference evidence="2 3" key="1">
    <citation type="submission" date="2019-02" db="EMBL/GenBank/DDBJ databases">
        <title>Deep-cultivation of Planctomycetes and their phenomic and genomic characterization uncovers novel biology.</title>
        <authorList>
            <person name="Wiegand S."/>
            <person name="Jogler M."/>
            <person name="Boedeker C."/>
            <person name="Pinto D."/>
            <person name="Vollmers J."/>
            <person name="Rivas-Marin E."/>
            <person name="Kohn T."/>
            <person name="Peeters S.H."/>
            <person name="Heuer A."/>
            <person name="Rast P."/>
            <person name="Oberbeckmann S."/>
            <person name="Bunk B."/>
            <person name="Jeske O."/>
            <person name="Meyerdierks A."/>
            <person name="Storesund J.E."/>
            <person name="Kallscheuer N."/>
            <person name="Luecker S."/>
            <person name="Lage O.M."/>
            <person name="Pohl T."/>
            <person name="Merkel B.J."/>
            <person name="Hornburger P."/>
            <person name="Mueller R.-W."/>
            <person name="Bruemmer F."/>
            <person name="Labrenz M."/>
            <person name="Spormann A.M."/>
            <person name="Op Den Camp H."/>
            <person name="Overmann J."/>
            <person name="Amann R."/>
            <person name="Jetten M.S.M."/>
            <person name="Mascher T."/>
            <person name="Medema M.H."/>
            <person name="Devos D.P."/>
            <person name="Kaster A.-K."/>
            <person name="Ovreas L."/>
            <person name="Rohde M."/>
            <person name="Galperin M.Y."/>
            <person name="Jogler C."/>
        </authorList>
    </citation>
    <scope>NUCLEOTIDE SEQUENCE [LARGE SCALE GENOMIC DNA]</scope>
    <source>
        <strain evidence="2 3">CA13</strain>
    </source>
</reference>
<comment type="caution">
    <text evidence="2">The sequence shown here is derived from an EMBL/GenBank/DDBJ whole genome shotgun (WGS) entry which is preliminary data.</text>
</comment>
<dbReference type="RefSeq" id="WP_146403197.1">
    <property type="nucleotide sequence ID" value="NZ_SJPJ01000001.1"/>
</dbReference>
<dbReference type="Proteomes" id="UP000315010">
    <property type="component" value="Unassembled WGS sequence"/>
</dbReference>
<keyword evidence="3" id="KW-1185">Reference proteome</keyword>
<dbReference type="AlphaFoldDB" id="A0A5C5ZDB6"/>
<evidence type="ECO:0000313" key="3">
    <source>
        <dbReference type="Proteomes" id="UP000315010"/>
    </source>
</evidence>
<evidence type="ECO:0000256" key="1">
    <source>
        <dbReference type="SAM" id="MobiDB-lite"/>
    </source>
</evidence>
<evidence type="ECO:0000313" key="2">
    <source>
        <dbReference type="EMBL" id="TWT85150.1"/>
    </source>
</evidence>
<accession>A0A5C5ZDB6</accession>
<sequence length="160" mass="18373">MRQNDTMEEGRNAIATTMPKDGAATKLHGGEDESATKRHAFYGLDATMLHVDLGRVRQEGTPVIHWLKMSSVHWFVVFCRVSQSKIRQETVARLRNNDILLRNIRLALLFLDDIICDVMFLVRCPSLHLIQRVKGSLGGWNNLPRIRRILFYPCFNGINK</sequence>
<proteinExistence type="predicted"/>
<dbReference type="EMBL" id="SJPJ01000001">
    <property type="protein sequence ID" value="TWT85150.1"/>
    <property type="molecule type" value="Genomic_DNA"/>
</dbReference>
<feature type="region of interest" description="Disordered" evidence="1">
    <location>
        <begin position="1"/>
        <end position="31"/>
    </location>
</feature>